<keyword evidence="1" id="KW-0472">Membrane</keyword>
<keyword evidence="3" id="KW-1185">Reference proteome</keyword>
<evidence type="ECO:0000313" key="3">
    <source>
        <dbReference type="Proteomes" id="UP000280861"/>
    </source>
</evidence>
<dbReference type="AlphaFoldDB" id="A0A3P5W3V3"/>
<sequence>MSLSLTIRLCIYLWIMWIGAVDKSVHIIIKLGRTL</sequence>
<accession>A0A3P5W3V3</accession>
<proteinExistence type="predicted"/>
<organism evidence="2 3">
    <name type="scientific">Arthrobacter ulcerisalmonis</name>
    <dbReference type="NCBI Taxonomy" id="2483813"/>
    <lineage>
        <taxon>Bacteria</taxon>
        <taxon>Bacillati</taxon>
        <taxon>Actinomycetota</taxon>
        <taxon>Actinomycetes</taxon>
        <taxon>Micrococcales</taxon>
        <taxon>Micrococcaceae</taxon>
        <taxon>Arthrobacter</taxon>
    </lineage>
</organism>
<name>A0A3P5W3V3_9MICC</name>
<dbReference type="Proteomes" id="UP000280861">
    <property type="component" value="Unassembled WGS sequence"/>
</dbReference>
<feature type="transmembrane region" description="Helical" evidence="1">
    <location>
        <begin position="6"/>
        <end position="29"/>
    </location>
</feature>
<protein>
    <submittedName>
        <fullName evidence="2">Uncharacterized protein</fullName>
    </submittedName>
</protein>
<keyword evidence="1" id="KW-0812">Transmembrane</keyword>
<keyword evidence="1" id="KW-1133">Transmembrane helix</keyword>
<reference evidence="2 3" key="1">
    <citation type="submission" date="2018-11" db="EMBL/GenBank/DDBJ databases">
        <authorList>
            <person name="Criscuolo A."/>
        </authorList>
    </citation>
    <scope>NUCLEOTIDE SEQUENCE [LARGE SCALE GENOMIC DNA]</scope>
    <source>
        <strain evidence="2">AT11b</strain>
    </source>
</reference>
<evidence type="ECO:0000313" key="2">
    <source>
        <dbReference type="EMBL" id="VDC17926.1"/>
    </source>
</evidence>
<dbReference type="EMBL" id="UXAU01000008">
    <property type="protein sequence ID" value="VDC17926.1"/>
    <property type="molecule type" value="Genomic_DNA"/>
</dbReference>
<evidence type="ECO:0000256" key="1">
    <source>
        <dbReference type="SAM" id="Phobius"/>
    </source>
</evidence>
<gene>
    <name evidence="2" type="ORF">PSET11_00034</name>
</gene>